<accession>A0ABN7TDS9</accession>
<comment type="function">
    <text evidence="3">May play a role during embryogenesis.</text>
</comment>
<organism evidence="6 7">
    <name type="scientific">Oikopleura dioica</name>
    <name type="common">Tunicate</name>
    <dbReference type="NCBI Taxonomy" id="34765"/>
    <lineage>
        <taxon>Eukaryota</taxon>
        <taxon>Metazoa</taxon>
        <taxon>Chordata</taxon>
        <taxon>Tunicata</taxon>
        <taxon>Appendicularia</taxon>
        <taxon>Copelata</taxon>
        <taxon>Oikopleuridae</taxon>
        <taxon>Oikopleura</taxon>
    </lineage>
</organism>
<evidence type="ECO:0000259" key="5">
    <source>
        <dbReference type="PROSITE" id="PS51279"/>
    </source>
</evidence>
<dbReference type="Proteomes" id="UP001158576">
    <property type="component" value="Chromosome 2"/>
</dbReference>
<feature type="compositionally biased region" description="Basic and acidic residues" evidence="4">
    <location>
        <begin position="16"/>
        <end position="58"/>
    </location>
</feature>
<feature type="domain" description="BCNT-C" evidence="5">
    <location>
        <begin position="113"/>
        <end position="194"/>
    </location>
</feature>
<evidence type="ECO:0000256" key="3">
    <source>
        <dbReference type="RuleBase" id="RU363092"/>
    </source>
</evidence>
<keyword evidence="3" id="KW-0995">Kinetochore</keyword>
<evidence type="ECO:0000256" key="1">
    <source>
        <dbReference type="ARBA" id="ARBA00019033"/>
    </source>
</evidence>
<dbReference type="EMBL" id="OU015567">
    <property type="protein sequence ID" value="CAG5113728.1"/>
    <property type="molecule type" value="Genomic_DNA"/>
</dbReference>
<gene>
    <name evidence="6" type="ORF">OKIOD_LOCUS16583</name>
</gene>
<dbReference type="PANTHER" id="PTHR48295">
    <property type="entry name" value="CRANIOFACIAL DEVELOPMENT PROTEIN 1"/>
    <property type="match status" value="1"/>
</dbReference>
<dbReference type="InterPro" id="IPR027124">
    <property type="entry name" value="Swc5/CFDP1/2"/>
</dbReference>
<evidence type="ECO:0000313" key="7">
    <source>
        <dbReference type="Proteomes" id="UP001158576"/>
    </source>
</evidence>
<feature type="region of interest" description="Disordered" evidence="4">
    <location>
        <begin position="1"/>
        <end position="122"/>
    </location>
</feature>
<dbReference type="PROSITE" id="PS51279">
    <property type="entry name" value="BCNT_C"/>
    <property type="match status" value="1"/>
</dbReference>
<evidence type="ECO:0000256" key="4">
    <source>
        <dbReference type="SAM" id="MobiDB-lite"/>
    </source>
</evidence>
<sequence>MSEDESSDDDYNPTQAEEKEFERETIKQKEEEETSDKMTKKQSEEADEILRSFKENKPIPRRFLGSPKKQESSTPESSSNTKTEDVPVTKTIVEFAGETIAVETKAAPPPPKKSGPKRKKSRLDEILLKKKKITTIEKTKIDWERHKKENNLEGEIEKFSRSKGSLVEKNAFLNRADQRKFEQEREERLQRINNRKIN</sequence>
<comment type="subcellular location">
    <subcellularLocation>
        <location evidence="3">Chromosome</location>
        <location evidence="3">Centromere</location>
        <location evidence="3">Kinetochore</location>
    </subcellularLocation>
</comment>
<dbReference type="PANTHER" id="PTHR48295:SF1">
    <property type="entry name" value="SWR1-COMPLEX PROTEIN 5"/>
    <property type="match status" value="1"/>
</dbReference>
<keyword evidence="3" id="KW-0217">Developmental protein</keyword>
<dbReference type="Pfam" id="PF07572">
    <property type="entry name" value="BCNT"/>
    <property type="match status" value="1"/>
</dbReference>
<reference evidence="6 7" key="1">
    <citation type="submission" date="2021-04" db="EMBL/GenBank/DDBJ databases">
        <authorList>
            <person name="Bliznina A."/>
        </authorList>
    </citation>
    <scope>NUCLEOTIDE SEQUENCE [LARGE SCALE GENOMIC DNA]</scope>
</reference>
<feature type="compositionally biased region" description="Acidic residues" evidence="4">
    <location>
        <begin position="1"/>
        <end position="11"/>
    </location>
</feature>
<dbReference type="InterPro" id="IPR011421">
    <property type="entry name" value="BCNT-C"/>
</dbReference>
<name>A0ABN7TDS9_OIKDI</name>
<protein>
    <recommendedName>
        <fullName evidence="1 3">Craniofacial development protein 1</fullName>
    </recommendedName>
    <alternativeName>
        <fullName evidence="2 3">Bucentaur</fullName>
    </alternativeName>
</protein>
<evidence type="ECO:0000313" key="6">
    <source>
        <dbReference type="EMBL" id="CAG5113728.1"/>
    </source>
</evidence>
<evidence type="ECO:0000256" key="2">
    <source>
        <dbReference type="ARBA" id="ARBA00030244"/>
    </source>
</evidence>
<keyword evidence="7" id="KW-1185">Reference proteome</keyword>
<feature type="compositionally biased region" description="Polar residues" evidence="4">
    <location>
        <begin position="72"/>
        <end position="81"/>
    </location>
</feature>
<proteinExistence type="predicted"/>
<keyword evidence="3" id="KW-0158">Chromosome</keyword>